<dbReference type="EMBL" id="JABBGA010000013">
    <property type="protein sequence ID" value="NML27184.1"/>
    <property type="molecule type" value="Genomic_DNA"/>
</dbReference>
<evidence type="ECO:0000256" key="2">
    <source>
        <dbReference type="SAM" id="SignalP"/>
    </source>
</evidence>
<feature type="signal peptide" evidence="2">
    <location>
        <begin position="1"/>
        <end position="27"/>
    </location>
</feature>
<name>A0A848G7H1_9RHOO</name>
<sequence length="106" mass="11546">MKTRLAMKAVAGLILGSVLATIPAASAEEYTMYDSFKELRDRSMMRSGDMYESMEPTAAGPQGPVRTDMMKHDSAYDSYKGRQYGATSPWDDLQRALGPVGGEGTN</sequence>
<feature type="region of interest" description="Disordered" evidence="1">
    <location>
        <begin position="83"/>
        <end position="106"/>
    </location>
</feature>
<protein>
    <recommendedName>
        <fullName evidence="5">DUF4148 domain-containing protein</fullName>
    </recommendedName>
</protein>
<comment type="caution">
    <text evidence="3">The sequence shown here is derived from an EMBL/GenBank/DDBJ whole genome shotgun (WGS) entry which is preliminary data.</text>
</comment>
<keyword evidence="4" id="KW-1185">Reference proteome</keyword>
<evidence type="ECO:0000256" key="1">
    <source>
        <dbReference type="SAM" id="MobiDB-lite"/>
    </source>
</evidence>
<evidence type="ECO:0000313" key="3">
    <source>
        <dbReference type="EMBL" id="NML27184.1"/>
    </source>
</evidence>
<keyword evidence="2" id="KW-0732">Signal</keyword>
<evidence type="ECO:0000313" key="4">
    <source>
        <dbReference type="Proteomes" id="UP000580043"/>
    </source>
</evidence>
<reference evidence="3 4" key="1">
    <citation type="submission" date="2020-04" db="EMBL/GenBank/DDBJ databases">
        <title>Zoogloea sp. G-4-1-14 isolated from soil.</title>
        <authorList>
            <person name="Dahal R.H."/>
        </authorList>
    </citation>
    <scope>NUCLEOTIDE SEQUENCE [LARGE SCALE GENOMIC DNA]</scope>
    <source>
        <strain evidence="3 4">G-4-1-14</strain>
    </source>
</reference>
<dbReference type="Proteomes" id="UP000580043">
    <property type="component" value="Unassembled WGS sequence"/>
</dbReference>
<accession>A0A848G7H1</accession>
<organism evidence="3 4">
    <name type="scientific">Zoogloea dura</name>
    <dbReference type="NCBI Taxonomy" id="2728840"/>
    <lineage>
        <taxon>Bacteria</taxon>
        <taxon>Pseudomonadati</taxon>
        <taxon>Pseudomonadota</taxon>
        <taxon>Betaproteobacteria</taxon>
        <taxon>Rhodocyclales</taxon>
        <taxon>Zoogloeaceae</taxon>
        <taxon>Zoogloea</taxon>
    </lineage>
</organism>
<dbReference type="RefSeq" id="WP_169146723.1">
    <property type="nucleotide sequence ID" value="NZ_JABBGA010000013.1"/>
</dbReference>
<evidence type="ECO:0008006" key="5">
    <source>
        <dbReference type="Google" id="ProtNLM"/>
    </source>
</evidence>
<gene>
    <name evidence="3" type="ORF">HHL15_15635</name>
</gene>
<feature type="chain" id="PRO_5032478991" description="DUF4148 domain-containing protein" evidence="2">
    <location>
        <begin position="28"/>
        <end position="106"/>
    </location>
</feature>
<proteinExistence type="predicted"/>
<dbReference type="AlphaFoldDB" id="A0A848G7H1"/>